<keyword evidence="1" id="KW-1133">Transmembrane helix</keyword>
<proteinExistence type="predicted"/>
<keyword evidence="1" id="KW-0472">Membrane</keyword>
<organism evidence="2 3">
    <name type="scientific">Frateuria aurantia (strain ATCC 33424 / DSM 6220 / KCTC 2777 / LMG 1558 / NBRC 3245 / NCIMB 13370)</name>
    <name type="common">Acetobacter aurantius</name>
    <dbReference type="NCBI Taxonomy" id="767434"/>
    <lineage>
        <taxon>Bacteria</taxon>
        <taxon>Pseudomonadati</taxon>
        <taxon>Pseudomonadota</taxon>
        <taxon>Gammaproteobacteria</taxon>
        <taxon>Lysobacterales</taxon>
        <taxon>Rhodanobacteraceae</taxon>
        <taxon>Frateuria</taxon>
    </lineage>
</organism>
<evidence type="ECO:0000313" key="3">
    <source>
        <dbReference type="Proteomes" id="UP000005234"/>
    </source>
</evidence>
<accession>H8L5I0</accession>
<dbReference type="HOGENOM" id="CLU_2734151_0_0_6"/>
<dbReference type="AlphaFoldDB" id="H8L5I0"/>
<keyword evidence="1" id="KW-0812">Transmembrane</keyword>
<name>H8L5I0_FRAAD</name>
<dbReference type="KEGG" id="fau:Fraau_1348"/>
<keyword evidence="3" id="KW-1185">Reference proteome</keyword>
<evidence type="ECO:0000256" key="1">
    <source>
        <dbReference type="SAM" id="Phobius"/>
    </source>
</evidence>
<feature type="transmembrane region" description="Helical" evidence="1">
    <location>
        <begin position="6"/>
        <end position="26"/>
    </location>
</feature>
<reference evidence="2" key="1">
    <citation type="submission" date="2012-02" db="EMBL/GenBank/DDBJ databases">
        <title>The complete genome of Frateuria aurantia DSM 6220.</title>
        <authorList>
            <consortium name="US DOE Joint Genome Institute (JGI-PGF)"/>
            <person name="Lucas S."/>
            <person name="Copeland A."/>
            <person name="Lapidus A."/>
            <person name="Glavina del Rio T."/>
            <person name="Dalin E."/>
            <person name="Tice H."/>
            <person name="Bruce D."/>
            <person name="Goodwin L."/>
            <person name="Pitluck S."/>
            <person name="Peters L."/>
            <person name="Ovchinnikova G."/>
            <person name="Teshima H."/>
            <person name="Kyrpides N."/>
            <person name="Mavromatis K."/>
            <person name="Ivanova N."/>
            <person name="Brettin T."/>
            <person name="Detter J.C."/>
            <person name="Han C."/>
            <person name="Larimer F."/>
            <person name="Land M."/>
            <person name="Hauser L."/>
            <person name="Markowitz V."/>
            <person name="Cheng J.-F."/>
            <person name="Hugenholtz P."/>
            <person name="Woyke T."/>
            <person name="Wu D."/>
            <person name="Brambilla E."/>
            <person name="Klenk H.-P."/>
            <person name="Eisen J.A."/>
        </authorList>
    </citation>
    <scope>NUCLEOTIDE SEQUENCE</scope>
    <source>
        <strain evidence="2">DSM 6220</strain>
    </source>
</reference>
<sequence length="71" mass="7988">MNHLVQSYAGFVLLKTLPIWLALFWLNRHAIADAEVGQSTCRLCRWSAVSRSFPGLQGRCPLTAWPRSVCS</sequence>
<gene>
    <name evidence="2" type="ordered locus">Fraau_1348</name>
</gene>
<dbReference type="EMBL" id="CP003350">
    <property type="protein sequence ID" value="AFC85781.1"/>
    <property type="molecule type" value="Genomic_DNA"/>
</dbReference>
<evidence type="ECO:0000313" key="2">
    <source>
        <dbReference type="EMBL" id="AFC85781.1"/>
    </source>
</evidence>
<dbReference type="Proteomes" id="UP000005234">
    <property type="component" value="Chromosome"/>
</dbReference>
<protein>
    <submittedName>
        <fullName evidence="2">Uncharacterized protein</fullName>
    </submittedName>
</protein>